<protein>
    <submittedName>
        <fullName evidence="1">Uncharacterized protein</fullName>
    </submittedName>
</protein>
<accession>A0ACB8V325</accession>
<sequence>MFKRSISSRDRVGKSVKPAKKTYRDETKIKMQEKLDSPSSSGSLTSPIVTLIVGQDQRVFAAHEDVLSLSPFFAAALKHQMVGDSPKQIGLHDEEPEILSCVLEYLYKGDYYPRLLQSKRHNPYYLEDSQLRKTGGRGSSESVIFHSGIGNYVLRDTVIYCAAEKYGLDGLKSLALKKQGLHVAIPADVILRSARYTYDNTPDSESRLRAHFLALIIRSRKTFKRSGTMQTEMEMGGKLFFDLFVAMCNHIDDVAGMKLFILHAAPMATEAGCPRNIRWMKDGQVIRENQESQSDQATERPPSETEDPMPPFFDEKSEEHAKKCEKFCCGDIHRVAIQNIERENLEDAGEIPEDQEARLQARHAGEADSAIQRPGVHVRSSVMVMSLESMSDSMSQTAAVLFSTLDEQDRGAVSSFLLTGEYFPMLIESRVGQNPLQPGLRKERCTAYYLEGYRTREEYNAEALRCAWMYNLAHSLYIPNLEMLAVRKLKLGCQYVEEDVIIQVASFIFSSIDGHREQEYEGLQTTATKSPAKPCCCAGERDPMRAYIAEYFGTRLASLSIQNDAKFWTIMMRYTAFRAAVYLEAGKVISKRLAAVTAAEAELN</sequence>
<dbReference type="EMBL" id="JALBCA010000012">
    <property type="protein sequence ID" value="KAI2391402.1"/>
    <property type="molecule type" value="Genomic_DNA"/>
</dbReference>
<name>A0ACB8V325_9EURO</name>
<evidence type="ECO:0000313" key="1">
    <source>
        <dbReference type="EMBL" id="KAI2391402.1"/>
    </source>
</evidence>
<organism evidence="1">
    <name type="scientific">Ophidiomyces ophidiicola</name>
    <dbReference type="NCBI Taxonomy" id="1387563"/>
    <lineage>
        <taxon>Eukaryota</taxon>
        <taxon>Fungi</taxon>
        <taxon>Dikarya</taxon>
        <taxon>Ascomycota</taxon>
        <taxon>Pezizomycotina</taxon>
        <taxon>Eurotiomycetes</taxon>
        <taxon>Eurotiomycetidae</taxon>
        <taxon>Onygenales</taxon>
        <taxon>Onygenaceae</taxon>
        <taxon>Ophidiomyces</taxon>
    </lineage>
</organism>
<comment type="caution">
    <text evidence="1">The sequence shown here is derived from an EMBL/GenBank/DDBJ whole genome shotgun (WGS) entry which is preliminary data.</text>
</comment>
<gene>
    <name evidence="1" type="ORF">LOY88_001226</name>
</gene>
<reference evidence="1" key="1">
    <citation type="journal article" date="2022" name="bioRxiv">
        <title>Population genetic analysis of Ophidiomyces ophidiicola, the causative agent of snake fungal disease, indicates recent introductions to the USA.</title>
        <authorList>
            <person name="Ladner J.T."/>
            <person name="Palmer J.M."/>
            <person name="Ettinger C.L."/>
            <person name="Stajich J.E."/>
            <person name="Farrell T.M."/>
            <person name="Glorioso B.M."/>
            <person name="Lawson B."/>
            <person name="Price S.J."/>
            <person name="Stengle A.G."/>
            <person name="Grear D.A."/>
            <person name="Lorch J.M."/>
        </authorList>
    </citation>
    <scope>NUCLEOTIDE SEQUENCE</scope>
    <source>
        <strain evidence="1">NWHC 24266-5</strain>
    </source>
</reference>
<proteinExistence type="predicted"/>